<dbReference type="Gene3D" id="3.40.50.2300">
    <property type="match status" value="1"/>
</dbReference>
<reference evidence="3 4" key="1">
    <citation type="submission" date="2014-11" db="EMBL/GenBank/DDBJ databases">
        <title>Draft genome sequence of Kirrobacter mercurialis.</title>
        <authorList>
            <person name="Coil D.A."/>
            <person name="Eisen J.A."/>
        </authorList>
    </citation>
    <scope>NUCLEOTIDE SEQUENCE [LARGE SCALE GENOMIC DNA]</scope>
    <source>
        <strain evidence="3 4">Coronado</strain>
    </source>
</reference>
<organism evidence="3 4">
    <name type="scientific">Croceibacterium mercuriale</name>
    <dbReference type="NCBI Taxonomy" id="1572751"/>
    <lineage>
        <taxon>Bacteria</taxon>
        <taxon>Pseudomonadati</taxon>
        <taxon>Pseudomonadota</taxon>
        <taxon>Alphaproteobacteria</taxon>
        <taxon>Sphingomonadales</taxon>
        <taxon>Erythrobacteraceae</taxon>
        <taxon>Croceibacterium</taxon>
    </lineage>
</organism>
<keyword evidence="1" id="KW-0597">Phosphoprotein</keyword>
<dbReference type="InterPro" id="IPR011006">
    <property type="entry name" value="CheY-like_superfamily"/>
</dbReference>
<feature type="modified residue" description="4-aspartylphosphate" evidence="1">
    <location>
        <position position="42"/>
    </location>
</feature>
<dbReference type="GO" id="GO:0000160">
    <property type="term" value="P:phosphorelay signal transduction system"/>
    <property type="evidence" value="ECO:0007669"/>
    <property type="project" value="InterPro"/>
</dbReference>
<dbReference type="Proteomes" id="UP000030988">
    <property type="component" value="Unassembled WGS sequence"/>
</dbReference>
<name>A0A0B2BWV0_9SPHN</name>
<accession>A0A0B2BWV0</accession>
<dbReference type="AlphaFoldDB" id="A0A0B2BWV0"/>
<evidence type="ECO:0000256" key="1">
    <source>
        <dbReference type="PROSITE-ProRule" id="PRU00169"/>
    </source>
</evidence>
<protein>
    <recommendedName>
        <fullName evidence="2">Response regulatory domain-containing protein</fullName>
    </recommendedName>
</protein>
<sequence length="104" mass="10983">MISMLLCDMVEMAGHEVAGEAGSVDRAMQMVEEVTADAAIVDLRLHNRDSYGVMQELRKKGIPFAVASGFGADIDRSLAGEDVPIVSKPYSSGEVAAVLSRLAG</sequence>
<dbReference type="SUPFAM" id="SSF52172">
    <property type="entry name" value="CheY-like"/>
    <property type="match status" value="1"/>
</dbReference>
<dbReference type="InterPro" id="IPR001789">
    <property type="entry name" value="Sig_transdc_resp-reg_receiver"/>
</dbReference>
<gene>
    <name evidence="3" type="ORF">PK98_04775</name>
</gene>
<evidence type="ECO:0000259" key="2">
    <source>
        <dbReference type="PROSITE" id="PS50110"/>
    </source>
</evidence>
<dbReference type="EMBL" id="JTDN01000001">
    <property type="protein sequence ID" value="KHL25899.1"/>
    <property type="molecule type" value="Genomic_DNA"/>
</dbReference>
<evidence type="ECO:0000313" key="4">
    <source>
        <dbReference type="Proteomes" id="UP000030988"/>
    </source>
</evidence>
<proteinExistence type="predicted"/>
<evidence type="ECO:0000313" key="3">
    <source>
        <dbReference type="EMBL" id="KHL25899.1"/>
    </source>
</evidence>
<feature type="domain" description="Response regulatory" evidence="2">
    <location>
        <begin position="1"/>
        <end position="103"/>
    </location>
</feature>
<dbReference type="STRING" id="1572751.PK98_04775"/>
<comment type="caution">
    <text evidence="3">The sequence shown here is derived from an EMBL/GenBank/DDBJ whole genome shotgun (WGS) entry which is preliminary data.</text>
</comment>
<dbReference type="OrthoDB" id="582170at2"/>
<dbReference type="PROSITE" id="PS50110">
    <property type="entry name" value="RESPONSE_REGULATORY"/>
    <property type="match status" value="1"/>
</dbReference>
<keyword evidence="4" id="KW-1185">Reference proteome</keyword>